<keyword evidence="2" id="KW-1185">Reference proteome</keyword>
<comment type="caution">
    <text evidence="1">The sequence shown here is derived from an EMBL/GenBank/DDBJ whole genome shotgun (WGS) entry which is preliminary data.</text>
</comment>
<dbReference type="Proteomes" id="UP000664534">
    <property type="component" value="Unassembled WGS sequence"/>
</dbReference>
<name>A0A8H3IWR2_9LECA</name>
<accession>A0A8H3IWR2</accession>
<evidence type="ECO:0000313" key="1">
    <source>
        <dbReference type="EMBL" id="CAF9930039.1"/>
    </source>
</evidence>
<proteinExistence type="predicted"/>
<dbReference type="EMBL" id="CAJPDT010000055">
    <property type="protein sequence ID" value="CAF9930039.1"/>
    <property type="molecule type" value="Genomic_DNA"/>
</dbReference>
<protein>
    <submittedName>
        <fullName evidence="1">Uncharacterized protein</fullName>
    </submittedName>
</protein>
<evidence type="ECO:0000313" key="2">
    <source>
        <dbReference type="Proteomes" id="UP000664534"/>
    </source>
</evidence>
<organism evidence="1 2">
    <name type="scientific">Imshaugia aleurites</name>
    <dbReference type="NCBI Taxonomy" id="172621"/>
    <lineage>
        <taxon>Eukaryota</taxon>
        <taxon>Fungi</taxon>
        <taxon>Dikarya</taxon>
        <taxon>Ascomycota</taxon>
        <taxon>Pezizomycotina</taxon>
        <taxon>Lecanoromycetes</taxon>
        <taxon>OSLEUM clade</taxon>
        <taxon>Lecanoromycetidae</taxon>
        <taxon>Lecanorales</taxon>
        <taxon>Lecanorineae</taxon>
        <taxon>Parmeliaceae</taxon>
        <taxon>Imshaugia</taxon>
    </lineage>
</organism>
<gene>
    <name evidence="1" type="ORF">IMSHALPRED_008073</name>
</gene>
<reference evidence="1" key="1">
    <citation type="submission" date="2021-03" db="EMBL/GenBank/DDBJ databases">
        <authorList>
            <person name="Tagirdzhanova G."/>
        </authorList>
    </citation>
    <scope>NUCLEOTIDE SEQUENCE</scope>
</reference>
<dbReference type="AlphaFoldDB" id="A0A8H3IWR2"/>
<sequence length="71" mass="8196">MADCYGHAKAEVSNKMVTGLTIEARKESKERYLKEFRDATHASAREDMLQELRQNELNELKTKARAEVLKN</sequence>